<dbReference type="HOGENOM" id="CLU_006320_1_1_1"/>
<reference evidence="15 17" key="2">
    <citation type="journal article" date="2018" name="Plant J.">
        <title>The Physcomitrella patens chromosome-scale assembly reveals moss genome structure and evolution.</title>
        <authorList>
            <person name="Lang D."/>
            <person name="Ullrich K.K."/>
            <person name="Murat F."/>
            <person name="Fuchs J."/>
            <person name="Jenkins J."/>
            <person name="Haas F.B."/>
            <person name="Piednoel M."/>
            <person name="Gundlach H."/>
            <person name="Van Bel M."/>
            <person name="Meyberg R."/>
            <person name="Vives C."/>
            <person name="Morata J."/>
            <person name="Symeonidi A."/>
            <person name="Hiss M."/>
            <person name="Muchero W."/>
            <person name="Kamisugi Y."/>
            <person name="Saleh O."/>
            <person name="Blanc G."/>
            <person name="Decker E.L."/>
            <person name="van Gessel N."/>
            <person name="Grimwood J."/>
            <person name="Hayes R.D."/>
            <person name="Graham S.W."/>
            <person name="Gunter L.E."/>
            <person name="McDaniel S.F."/>
            <person name="Hoernstein S.N.W."/>
            <person name="Larsson A."/>
            <person name="Li F.W."/>
            <person name="Perroud P.F."/>
            <person name="Phillips J."/>
            <person name="Ranjan P."/>
            <person name="Rokshar D.S."/>
            <person name="Rothfels C.J."/>
            <person name="Schneider L."/>
            <person name="Shu S."/>
            <person name="Stevenson D.W."/>
            <person name="Thummler F."/>
            <person name="Tillich M."/>
            <person name="Villarreal Aguilar J.C."/>
            <person name="Widiez T."/>
            <person name="Wong G.K."/>
            <person name="Wymore A."/>
            <person name="Zhang Y."/>
            <person name="Zimmer A.D."/>
            <person name="Quatrano R.S."/>
            <person name="Mayer K.F.X."/>
            <person name="Goodstein D."/>
            <person name="Casacuberta J.M."/>
            <person name="Vandepoele K."/>
            <person name="Reski R."/>
            <person name="Cuming A.C."/>
            <person name="Tuskan G.A."/>
            <person name="Maumus F."/>
            <person name="Salse J."/>
            <person name="Schmutz J."/>
            <person name="Rensing S.A."/>
        </authorList>
    </citation>
    <scope>NUCLEOTIDE SEQUENCE [LARGE SCALE GENOMIC DNA]</scope>
    <source>
        <strain evidence="16 17">cv. Gransden 2004</strain>
    </source>
</reference>
<dbReference type="SUPFAM" id="SSF48371">
    <property type="entry name" value="ARM repeat"/>
    <property type="match status" value="1"/>
</dbReference>
<keyword evidence="6" id="KW-0333">Golgi apparatus</keyword>
<evidence type="ECO:0000256" key="9">
    <source>
        <dbReference type="ARBA" id="ARBA00056315"/>
    </source>
</evidence>
<dbReference type="SUPFAM" id="SSF49348">
    <property type="entry name" value="Clathrin adaptor appendage domain"/>
    <property type="match status" value="1"/>
</dbReference>
<evidence type="ECO:0000256" key="8">
    <source>
        <dbReference type="ARBA" id="ARBA00023329"/>
    </source>
</evidence>
<dbReference type="STRING" id="3218.A9TPL0"/>
<reference evidence="15 17" key="1">
    <citation type="journal article" date="2008" name="Science">
        <title>The Physcomitrella genome reveals evolutionary insights into the conquest of land by plants.</title>
        <authorList>
            <person name="Rensing S."/>
            <person name="Lang D."/>
            <person name="Zimmer A."/>
            <person name="Terry A."/>
            <person name="Salamov A."/>
            <person name="Shapiro H."/>
            <person name="Nishiyama T."/>
            <person name="Perroud P.-F."/>
            <person name="Lindquist E."/>
            <person name="Kamisugi Y."/>
            <person name="Tanahashi T."/>
            <person name="Sakakibara K."/>
            <person name="Fujita T."/>
            <person name="Oishi K."/>
            <person name="Shin-I T."/>
            <person name="Kuroki Y."/>
            <person name="Toyoda A."/>
            <person name="Suzuki Y."/>
            <person name="Hashimoto A."/>
            <person name="Yamaguchi K."/>
            <person name="Sugano A."/>
            <person name="Kohara Y."/>
            <person name="Fujiyama A."/>
            <person name="Anterola A."/>
            <person name="Aoki S."/>
            <person name="Ashton N."/>
            <person name="Barbazuk W.B."/>
            <person name="Barker E."/>
            <person name="Bennetzen J."/>
            <person name="Bezanilla M."/>
            <person name="Blankenship R."/>
            <person name="Cho S.H."/>
            <person name="Dutcher S."/>
            <person name="Estelle M."/>
            <person name="Fawcett J.A."/>
            <person name="Gundlach H."/>
            <person name="Hanada K."/>
            <person name="Heyl A."/>
            <person name="Hicks K.A."/>
            <person name="Hugh J."/>
            <person name="Lohr M."/>
            <person name="Mayer K."/>
            <person name="Melkozernov A."/>
            <person name="Murata T."/>
            <person name="Nelson D."/>
            <person name="Pils B."/>
            <person name="Prigge M."/>
            <person name="Reiss B."/>
            <person name="Renner T."/>
            <person name="Rombauts S."/>
            <person name="Rushton P."/>
            <person name="Sanderfoot A."/>
            <person name="Schween G."/>
            <person name="Shiu S.-H."/>
            <person name="Stueber K."/>
            <person name="Theodoulou F.L."/>
            <person name="Tu H."/>
            <person name="Van de Peer Y."/>
            <person name="Verrier P.J."/>
            <person name="Waters E."/>
            <person name="Wood A."/>
            <person name="Yang L."/>
            <person name="Cove D."/>
            <person name="Cuming A."/>
            <person name="Hasebe M."/>
            <person name="Lucas S."/>
            <person name="Mishler D.B."/>
            <person name="Reski R."/>
            <person name="Grigoriev I."/>
            <person name="Quatrano R.S."/>
            <person name="Boore J.L."/>
        </authorList>
    </citation>
    <scope>NUCLEOTIDE SEQUENCE [LARGE SCALE GENOMIC DNA]</scope>
    <source>
        <strain evidence="16 17">cv. Gransden 2004</strain>
    </source>
</reference>
<proteinExistence type="inferred from homology"/>
<evidence type="ECO:0000313" key="16">
    <source>
        <dbReference type="EnsemblPlants" id="Pp3c2_18140V3.1"/>
    </source>
</evidence>
<dbReference type="GO" id="GO:0030131">
    <property type="term" value="C:clathrin adaptor complex"/>
    <property type="evidence" value="ECO:0007669"/>
    <property type="project" value="InterPro"/>
</dbReference>
<dbReference type="InterPro" id="IPR008152">
    <property type="entry name" value="Clathrin_a/b/g-adaptin_app_Ig"/>
</dbReference>
<keyword evidence="5 11" id="KW-0653">Protein transport</keyword>
<dbReference type="FunFam" id="2.60.40.1150:FF:000002">
    <property type="entry name" value="Beta-adaptin-like protein C"/>
    <property type="match status" value="1"/>
</dbReference>
<comment type="function">
    <text evidence="9 11">Subunit of clathrin-associated adaptor protein complex that plays a role in protein sorting in the late-Golgi/trans-Golgi network (TGN) and/or endosomes. The AP complexes mediate both the recruitment of clathrin to membranes and the recognition of sorting signals within the cytosolic tails of transmembrane cargo molecules.</text>
</comment>
<keyword evidence="17" id="KW-1185">Reference proteome</keyword>
<dbReference type="InterPro" id="IPR002553">
    <property type="entry name" value="Clathrin/coatomer_adapt-like_N"/>
</dbReference>
<dbReference type="InterPro" id="IPR011989">
    <property type="entry name" value="ARM-like"/>
</dbReference>
<dbReference type="GO" id="GO:0030276">
    <property type="term" value="F:clathrin binding"/>
    <property type="evidence" value="ECO:0007669"/>
    <property type="project" value="InterPro"/>
</dbReference>
<dbReference type="InterPro" id="IPR012295">
    <property type="entry name" value="TBP_dom_sf"/>
</dbReference>
<sequence>MSGHDAKYFTTTKKGEIHELKEELNSQYKDKKKDAVKKVIAAMTVGKDVSMLFTDVVNCMQTENLELKKLVYLYLINYAKSHPDLAILAVNTFVKDSQDPNPLIRALAVRTMGCIRVDKITEYLCDPLQRCLKDDDPYVRKTAAVCVAKLHDINAELVEDRGFLEALKDMISDSNPMVVANAVAALAEIQEGSSKNVFEITNHTLFKLLAALNECTEWGQVFILDALSKYKAKDVRDAENIVERITPRLQHANCAVVLSAVKVILLQMELITSTDVVRNLCKKMAPPLVTLLSAEPEIQYVALRNINLIVQRRPGILAHEIKVFFCKYNDPIYVKMEKLEIMIKLASDRNIDQVLLEFKEYATEVDVDFVRKAVRAIGRCAIKLERAAERCINVLLDLIKIKVNYVVQEAIVVIKDIFRRYPNMYESIIATLCESLDTLDEPEAKASMIWIIGEYAERIDNADELLETFLETFPEEPAQVQLQLLTAAVKLFLKKPTEGPQQMIQVVLNNATQETDNPDLRDRAYVYWRLLSTDPEAAKDVVLAEKPTISDDSNNLDPSLLDDLLANIATLASVYHKRADAFVSRARAVPVREEDDEYAEGQDSGSGNSSAPVPEIAVSTPPTTAAVAPAAVKGPSAAAPPVPDMLGDLMGFDGALVPVGPASAAAPGEPPLPVLLPAASAQGLQIAGQMTRRGGKVFYNLKFENHSQTPLDKFMIQFNKNTFGLAAGGPLQVPVIQPSGSATTLLPMVLFQNVSEGPPNSQLQVAVKNNQQPVWYFSDKIPLQALFVEEGKMERGTFLETWKSLPDSHEISKDLPNALINNVDATLEKLATTNLFYIARRALKDTNQEILYLSGKVPPNIPFLVEITCKVGVPNVKCAVKTPVPEMAPLFFEAIESLLK</sequence>
<dbReference type="Gramene" id="Pp3c2_18140V3.1">
    <property type="protein sequence ID" value="Pp3c2_18140V3.1"/>
    <property type="gene ID" value="Pp3c2_18140"/>
</dbReference>
<evidence type="ECO:0000313" key="15">
    <source>
        <dbReference type="EMBL" id="PNR60080.1"/>
    </source>
</evidence>
<evidence type="ECO:0000256" key="5">
    <source>
        <dbReference type="ARBA" id="ARBA00022927"/>
    </source>
</evidence>
<name>A9TPL0_PHYPA</name>
<dbReference type="GO" id="GO:0005794">
    <property type="term" value="C:Golgi apparatus"/>
    <property type="evidence" value="ECO:0007669"/>
    <property type="project" value="UniProtKB-SubCell"/>
</dbReference>
<dbReference type="SMART" id="SM00809">
    <property type="entry name" value="Alpha_adaptinC2"/>
    <property type="match status" value="1"/>
</dbReference>
<dbReference type="FunFam" id="1.25.10.10:FF:000002">
    <property type="entry name" value="AP complex subunit beta"/>
    <property type="match status" value="1"/>
</dbReference>
<dbReference type="Gene3D" id="3.30.310.10">
    <property type="entry name" value="TATA-Binding Protein"/>
    <property type="match status" value="1"/>
</dbReference>
<dbReference type="AlphaFoldDB" id="A9TPL0"/>
<gene>
    <name evidence="16" type="primary">LOC112293317</name>
    <name evidence="15" type="ORF">PHYPA_002873</name>
</gene>
<dbReference type="InterPro" id="IPR026739">
    <property type="entry name" value="AP_beta"/>
</dbReference>
<dbReference type="InterPro" id="IPR013037">
    <property type="entry name" value="Clathrin_b-adaptin_app_Ig-like"/>
</dbReference>
<evidence type="ECO:0000256" key="4">
    <source>
        <dbReference type="ARBA" id="ARBA00022448"/>
    </source>
</evidence>
<evidence type="ECO:0000256" key="3">
    <source>
        <dbReference type="ARBA" id="ARBA00006613"/>
    </source>
</evidence>
<evidence type="ECO:0000259" key="14">
    <source>
        <dbReference type="SMART" id="SM01020"/>
    </source>
</evidence>
<feature type="domain" description="Beta-adaptin appendage C-terminal subdomain" evidence="14">
    <location>
        <begin position="787"/>
        <end position="900"/>
    </location>
</feature>
<keyword evidence="7 11" id="KW-0472">Membrane</keyword>
<dbReference type="Proteomes" id="UP000006727">
    <property type="component" value="Chromosome 2"/>
</dbReference>
<evidence type="ECO:0000259" key="13">
    <source>
        <dbReference type="SMART" id="SM00809"/>
    </source>
</evidence>
<dbReference type="eggNOG" id="KOG1061">
    <property type="taxonomic scope" value="Eukaryota"/>
</dbReference>
<dbReference type="SMART" id="SM01020">
    <property type="entry name" value="B2-adapt-app_C"/>
    <property type="match status" value="1"/>
</dbReference>
<comment type="similarity">
    <text evidence="3 11">Belongs to the adaptor complexes large subunit family.</text>
</comment>
<feature type="domain" description="Clathrin adaptor alpha/beta/gamma-adaptin appendage Ig-like subdomain" evidence="13">
    <location>
        <begin position="668"/>
        <end position="778"/>
    </location>
</feature>
<dbReference type="PIRSF" id="PIRSF002291">
    <property type="entry name" value="AP_complex_beta"/>
    <property type="match status" value="1"/>
</dbReference>
<dbReference type="EnsemblPlants" id="Pp3c2_18140V3.1">
    <property type="protein sequence ID" value="Pp3c2_18140V3.1"/>
    <property type="gene ID" value="Pp3c2_18140"/>
</dbReference>
<dbReference type="GO" id="GO:0016192">
    <property type="term" value="P:vesicle-mediated transport"/>
    <property type="evidence" value="ECO:0000318"/>
    <property type="project" value="GO_Central"/>
</dbReference>
<dbReference type="Gene3D" id="1.25.10.10">
    <property type="entry name" value="Leucine-rich Repeat Variant"/>
    <property type="match status" value="1"/>
</dbReference>
<dbReference type="FunFam" id="3.30.310.10:FF:000012">
    <property type="entry name" value="Beta-adaptin-like protein"/>
    <property type="match status" value="1"/>
</dbReference>
<keyword evidence="4 11" id="KW-0813">Transport</keyword>
<dbReference type="KEGG" id="ppp:112293317"/>
<dbReference type="EnsemblPlants" id="Pp3c2_18140V3.2">
    <property type="protein sequence ID" value="Pp3c2_18140V3.2"/>
    <property type="gene ID" value="Pp3c2_18140"/>
</dbReference>
<dbReference type="OMA" id="PECNEWG"/>
<evidence type="ECO:0000256" key="12">
    <source>
        <dbReference type="SAM" id="MobiDB-lite"/>
    </source>
</evidence>
<dbReference type="InterPro" id="IPR009028">
    <property type="entry name" value="Coatomer/calthrin_app_sub_C"/>
</dbReference>
<dbReference type="Pfam" id="PF02883">
    <property type="entry name" value="Alpha_adaptinC2"/>
    <property type="match status" value="1"/>
</dbReference>
<dbReference type="InterPro" id="IPR016342">
    <property type="entry name" value="AP_complex_bsu_1_2_4"/>
</dbReference>
<evidence type="ECO:0000256" key="6">
    <source>
        <dbReference type="ARBA" id="ARBA00023034"/>
    </source>
</evidence>
<reference evidence="16" key="3">
    <citation type="submission" date="2020-12" db="UniProtKB">
        <authorList>
            <consortium name="EnsemblPlants"/>
        </authorList>
    </citation>
    <scope>IDENTIFICATION</scope>
</reference>
<comment type="subunit">
    <text evidence="10 11">Adaptor protein complexes are heterotetramers composed of two large adaptins (beta-type subunit and alpha-type or delta-type or epsilon-type or gamma-type subunit), a medium adaptin (mu-type subunit) and a small adaptin (sigma-type subunit).</text>
</comment>
<dbReference type="SUPFAM" id="SSF55711">
    <property type="entry name" value="Subdomain of clathrin and coatomer appendage domain"/>
    <property type="match status" value="1"/>
</dbReference>
<dbReference type="GO" id="GO:0030665">
    <property type="term" value="C:clathrin-coated vesicle membrane"/>
    <property type="evidence" value="ECO:0007669"/>
    <property type="project" value="UniProtKB-SubCell"/>
</dbReference>
<evidence type="ECO:0000256" key="2">
    <source>
        <dbReference type="ARBA" id="ARBA00004601"/>
    </source>
</evidence>
<dbReference type="InterPro" id="IPR013041">
    <property type="entry name" value="Clathrin_app_Ig-like_sf"/>
</dbReference>
<evidence type="ECO:0000256" key="7">
    <source>
        <dbReference type="ARBA" id="ARBA00023136"/>
    </source>
</evidence>
<dbReference type="EMBL" id="ABEU02000002">
    <property type="protein sequence ID" value="PNR60080.1"/>
    <property type="molecule type" value="Genomic_DNA"/>
</dbReference>
<dbReference type="InterPro" id="IPR015151">
    <property type="entry name" value="B-adaptin_app_sub_C"/>
</dbReference>
<dbReference type="InterPro" id="IPR016024">
    <property type="entry name" value="ARM-type_fold"/>
</dbReference>
<dbReference type="GeneID" id="112293317"/>
<dbReference type="FunCoup" id="A9TPL0">
    <property type="interactions" value="5007"/>
</dbReference>
<evidence type="ECO:0000256" key="1">
    <source>
        <dbReference type="ARBA" id="ARBA00004145"/>
    </source>
</evidence>
<evidence type="ECO:0000256" key="11">
    <source>
        <dbReference type="PIRNR" id="PIRNR002291"/>
    </source>
</evidence>
<dbReference type="Gene3D" id="2.60.40.1150">
    <property type="match status" value="1"/>
</dbReference>
<dbReference type="Pfam" id="PF09066">
    <property type="entry name" value="B2-adapt-app_C"/>
    <property type="match status" value="1"/>
</dbReference>
<evidence type="ECO:0000313" key="17">
    <source>
        <dbReference type="Proteomes" id="UP000006727"/>
    </source>
</evidence>
<feature type="region of interest" description="Disordered" evidence="12">
    <location>
        <begin position="590"/>
        <end position="622"/>
    </location>
</feature>
<accession>A9TPL0</accession>
<dbReference type="Gramene" id="Pp3c2_18140V3.2">
    <property type="protein sequence ID" value="Pp3c2_18140V3.2"/>
    <property type="gene ID" value="Pp3c2_18140"/>
</dbReference>
<dbReference type="PANTHER" id="PTHR11134">
    <property type="entry name" value="ADAPTOR COMPLEX SUBUNIT BETA FAMILY MEMBER"/>
    <property type="match status" value="1"/>
</dbReference>
<dbReference type="OrthoDB" id="10254310at2759"/>
<keyword evidence="8" id="KW-0968">Cytoplasmic vesicle</keyword>
<organism evidence="15">
    <name type="scientific">Physcomitrium patens</name>
    <name type="common">Spreading-leaved earth moss</name>
    <name type="synonym">Physcomitrella patens</name>
    <dbReference type="NCBI Taxonomy" id="3218"/>
    <lineage>
        <taxon>Eukaryota</taxon>
        <taxon>Viridiplantae</taxon>
        <taxon>Streptophyta</taxon>
        <taxon>Embryophyta</taxon>
        <taxon>Bryophyta</taxon>
        <taxon>Bryophytina</taxon>
        <taxon>Bryopsida</taxon>
        <taxon>Funariidae</taxon>
        <taxon>Funariales</taxon>
        <taxon>Funariaceae</taxon>
        <taxon>Physcomitrium</taxon>
    </lineage>
</organism>
<evidence type="ECO:0000256" key="10">
    <source>
        <dbReference type="ARBA" id="ARBA00065056"/>
    </source>
</evidence>
<dbReference type="RefSeq" id="XP_024398361.1">
    <property type="nucleotide sequence ID" value="XM_024542593.2"/>
</dbReference>
<comment type="subcellular location">
    <subcellularLocation>
        <location evidence="1">Cytoplasmic vesicle</location>
        <location evidence="1">Clathrin-coated vesicle membrane</location>
        <topology evidence="1">Peripheral membrane protein</topology>
        <orientation evidence="1">Cytoplasmic side</orientation>
    </subcellularLocation>
    <subcellularLocation>
        <location evidence="2">Golgi apparatus</location>
        <location evidence="2">trans-Golgi network</location>
    </subcellularLocation>
</comment>
<dbReference type="Pfam" id="PF01602">
    <property type="entry name" value="Adaptin_N"/>
    <property type="match status" value="1"/>
</dbReference>
<dbReference type="PaxDb" id="3218-PP1S281_58V6.1"/>
<dbReference type="GO" id="GO:0006886">
    <property type="term" value="P:intracellular protein transport"/>
    <property type="evidence" value="ECO:0007669"/>
    <property type="project" value="InterPro"/>
</dbReference>
<protein>
    <recommendedName>
        <fullName evidence="11">Beta-adaptin-like protein</fullName>
    </recommendedName>
</protein>